<gene>
    <name evidence="2" type="ORF">LSALG_LOCUS20906</name>
</gene>
<evidence type="ECO:0000256" key="1">
    <source>
        <dbReference type="SAM" id="MobiDB-lite"/>
    </source>
</evidence>
<dbReference type="AlphaFoldDB" id="A0AA35YW74"/>
<feature type="region of interest" description="Disordered" evidence="1">
    <location>
        <begin position="115"/>
        <end position="135"/>
    </location>
</feature>
<name>A0AA35YW74_LACSI</name>
<evidence type="ECO:0000313" key="2">
    <source>
        <dbReference type="EMBL" id="CAI9281194.1"/>
    </source>
</evidence>
<dbReference type="Proteomes" id="UP001177003">
    <property type="component" value="Chromosome 4"/>
</dbReference>
<proteinExistence type="predicted"/>
<sequence>MLSGVLVDHPIIIEYLKTVVSTGDAGSNSIHESEIPKKKAKSSKRIGMKPTTVSKPIQTSLVSSHMESEAKIYKQVVDDPFLNLSQTPLTPPIIFTTSQSTPIPTKPPIEASTFESHEEENRTADIPSNTSDVGPHVNIEFHKKDDSESSNDFFTTDFSFQEECDKDDDALMTKGKGDLKIVSEKLDELNPPLTKEQQDEQVKRDAFLGALNALNENINAEEVEKKNDESIVANKIALCPFLPLERINDEALKKPKAYWLELQTSFSVEDDLECELDFPITTKAFQFHCFESIYRWETQQSIESCSTFM</sequence>
<feature type="compositionally biased region" description="Basic residues" evidence="1">
    <location>
        <begin position="38"/>
        <end position="47"/>
    </location>
</feature>
<feature type="region of interest" description="Disordered" evidence="1">
    <location>
        <begin position="24"/>
        <end position="50"/>
    </location>
</feature>
<protein>
    <submittedName>
        <fullName evidence="2">Uncharacterized protein</fullName>
    </submittedName>
</protein>
<evidence type="ECO:0000313" key="3">
    <source>
        <dbReference type="Proteomes" id="UP001177003"/>
    </source>
</evidence>
<organism evidence="2 3">
    <name type="scientific">Lactuca saligna</name>
    <name type="common">Willowleaf lettuce</name>
    <dbReference type="NCBI Taxonomy" id="75948"/>
    <lineage>
        <taxon>Eukaryota</taxon>
        <taxon>Viridiplantae</taxon>
        <taxon>Streptophyta</taxon>
        <taxon>Embryophyta</taxon>
        <taxon>Tracheophyta</taxon>
        <taxon>Spermatophyta</taxon>
        <taxon>Magnoliopsida</taxon>
        <taxon>eudicotyledons</taxon>
        <taxon>Gunneridae</taxon>
        <taxon>Pentapetalae</taxon>
        <taxon>asterids</taxon>
        <taxon>campanulids</taxon>
        <taxon>Asterales</taxon>
        <taxon>Asteraceae</taxon>
        <taxon>Cichorioideae</taxon>
        <taxon>Cichorieae</taxon>
        <taxon>Lactucinae</taxon>
        <taxon>Lactuca</taxon>
    </lineage>
</organism>
<reference evidence="2" key="1">
    <citation type="submission" date="2023-04" db="EMBL/GenBank/DDBJ databases">
        <authorList>
            <person name="Vijverberg K."/>
            <person name="Xiong W."/>
            <person name="Schranz E."/>
        </authorList>
    </citation>
    <scope>NUCLEOTIDE SEQUENCE</scope>
</reference>
<keyword evidence="3" id="KW-1185">Reference proteome</keyword>
<accession>A0AA35YW74</accession>
<dbReference type="EMBL" id="OX465080">
    <property type="protein sequence ID" value="CAI9281194.1"/>
    <property type="molecule type" value="Genomic_DNA"/>
</dbReference>